<organism evidence="2 3">
    <name type="scientific">Muntiacus reevesi</name>
    <name type="common">Reeves' muntjac</name>
    <name type="synonym">Cervus reevesi</name>
    <dbReference type="NCBI Taxonomy" id="9886"/>
    <lineage>
        <taxon>Eukaryota</taxon>
        <taxon>Metazoa</taxon>
        <taxon>Chordata</taxon>
        <taxon>Craniata</taxon>
        <taxon>Vertebrata</taxon>
        <taxon>Euteleostomi</taxon>
        <taxon>Mammalia</taxon>
        <taxon>Eutheria</taxon>
        <taxon>Laurasiatheria</taxon>
        <taxon>Artiodactyla</taxon>
        <taxon>Ruminantia</taxon>
        <taxon>Pecora</taxon>
        <taxon>Cervidae</taxon>
        <taxon>Muntiacinae</taxon>
        <taxon>Muntiacus</taxon>
    </lineage>
</organism>
<reference evidence="2 3" key="1">
    <citation type="submission" date="2019-06" db="EMBL/GenBank/DDBJ databases">
        <title>Discovery of a novel chromosome fission-fusion reversal in muntjac.</title>
        <authorList>
            <person name="Mudd A.B."/>
            <person name="Bredeson J.V."/>
            <person name="Baum R."/>
            <person name="Hockemeyer D."/>
            <person name="Rokhsar D.S."/>
        </authorList>
    </citation>
    <scope>NUCLEOTIDE SEQUENCE [LARGE SCALE GENOMIC DNA]</scope>
    <source>
        <strain evidence="2">UCam_UCB_Mr</strain>
        <tissue evidence="2">Fibroblast cell line</tissue>
    </source>
</reference>
<dbReference type="Gene3D" id="1.10.10.10">
    <property type="entry name" value="Winged helix-like DNA-binding domain superfamily/Winged helix DNA-binding domain"/>
    <property type="match status" value="1"/>
</dbReference>
<dbReference type="Proteomes" id="UP000326062">
    <property type="component" value="Chromosome 6"/>
</dbReference>
<comment type="caution">
    <text evidence="2">The sequence shown here is derived from an EMBL/GenBank/DDBJ whole genome shotgun (WGS) entry which is preliminary data.</text>
</comment>
<accession>A0A5N3XR17</accession>
<proteinExistence type="predicted"/>
<dbReference type="CDD" id="cd04437">
    <property type="entry name" value="DEP_Epac"/>
    <property type="match status" value="1"/>
</dbReference>
<feature type="domain" description="DEP" evidence="1">
    <location>
        <begin position="25"/>
        <end position="94"/>
    </location>
</feature>
<dbReference type="InterPro" id="IPR000591">
    <property type="entry name" value="DEP_dom"/>
</dbReference>
<sequence>IYGENSSCAGRALRNIIIVQAADLIKDRANLKGFYRRSCVGSELVDWLLEHCPFVQCRSMAIGVWQLLLDMGILSSVDQHLYFQDTYVFYQFSSDECSYLYCEFEREEEWQNGVRLLLQLVPLIPSRAGICELNTYNHSKDELLFSPHGLAPLLSPPLRKHIGMPVKKHVNVTLLFSKRKKEKQTMDLHVFPIPVPPPASLSIPSLWYHSFLIHSSADGHLGCFHVLAIINSAAMNIGVHVSLSDLVSSVCMPRSGISGSYGSSISSFLRNLHTVLHSESPIILA</sequence>
<dbReference type="SUPFAM" id="SSF46785">
    <property type="entry name" value="Winged helix' DNA-binding domain"/>
    <property type="match status" value="1"/>
</dbReference>
<evidence type="ECO:0000259" key="1">
    <source>
        <dbReference type="PROSITE" id="PS50186"/>
    </source>
</evidence>
<keyword evidence="3" id="KW-1185">Reference proteome</keyword>
<dbReference type="Pfam" id="PF00610">
    <property type="entry name" value="DEP"/>
    <property type="match status" value="1"/>
</dbReference>
<dbReference type="EMBL" id="VCEB01000006">
    <property type="protein sequence ID" value="KAB0375513.1"/>
    <property type="molecule type" value="Genomic_DNA"/>
</dbReference>
<gene>
    <name evidence="2" type="ORF">FD755_012156</name>
</gene>
<dbReference type="PROSITE" id="PS50186">
    <property type="entry name" value="DEP"/>
    <property type="match status" value="1"/>
</dbReference>
<dbReference type="SMART" id="SM00049">
    <property type="entry name" value="DEP"/>
    <property type="match status" value="1"/>
</dbReference>
<evidence type="ECO:0000313" key="3">
    <source>
        <dbReference type="Proteomes" id="UP000326062"/>
    </source>
</evidence>
<protein>
    <recommendedName>
        <fullName evidence="1">DEP domain-containing protein</fullName>
    </recommendedName>
</protein>
<dbReference type="AlphaFoldDB" id="A0A5N3XR17"/>
<evidence type="ECO:0000313" key="2">
    <source>
        <dbReference type="EMBL" id="KAB0375513.1"/>
    </source>
</evidence>
<dbReference type="InterPro" id="IPR036388">
    <property type="entry name" value="WH-like_DNA-bd_sf"/>
</dbReference>
<name>A0A5N3XR17_MUNRE</name>
<dbReference type="InterPro" id="IPR036390">
    <property type="entry name" value="WH_DNA-bd_sf"/>
</dbReference>
<dbReference type="GO" id="GO:0035556">
    <property type="term" value="P:intracellular signal transduction"/>
    <property type="evidence" value="ECO:0007669"/>
    <property type="project" value="InterPro"/>
</dbReference>
<feature type="non-terminal residue" evidence="2">
    <location>
        <position position="1"/>
    </location>
</feature>